<protein>
    <submittedName>
        <fullName evidence="2">Uncharacterized protein</fullName>
    </submittedName>
</protein>
<evidence type="ECO:0000313" key="3">
    <source>
        <dbReference type="Proteomes" id="UP000663879"/>
    </source>
</evidence>
<accession>A0A814RB56</accession>
<feature type="chain" id="PRO_5032777425" evidence="1">
    <location>
        <begin position="19"/>
        <end position="185"/>
    </location>
</feature>
<organism evidence="2 3">
    <name type="scientific">Brachionus calyciflorus</name>
    <dbReference type="NCBI Taxonomy" id="104777"/>
    <lineage>
        <taxon>Eukaryota</taxon>
        <taxon>Metazoa</taxon>
        <taxon>Spiralia</taxon>
        <taxon>Gnathifera</taxon>
        <taxon>Rotifera</taxon>
        <taxon>Eurotatoria</taxon>
        <taxon>Monogononta</taxon>
        <taxon>Pseudotrocha</taxon>
        <taxon>Ploima</taxon>
        <taxon>Brachionidae</taxon>
        <taxon>Brachionus</taxon>
    </lineage>
</organism>
<dbReference type="Proteomes" id="UP000663879">
    <property type="component" value="Unassembled WGS sequence"/>
</dbReference>
<reference evidence="2" key="1">
    <citation type="submission" date="2021-02" db="EMBL/GenBank/DDBJ databases">
        <authorList>
            <person name="Nowell W R."/>
        </authorList>
    </citation>
    <scope>NUCLEOTIDE SEQUENCE</scope>
    <source>
        <strain evidence="2">Ploen Becks lab</strain>
    </source>
</reference>
<name>A0A814RB56_9BILA</name>
<comment type="caution">
    <text evidence="2">The sequence shown here is derived from an EMBL/GenBank/DDBJ whole genome shotgun (WGS) entry which is preliminary data.</text>
</comment>
<evidence type="ECO:0000256" key="1">
    <source>
        <dbReference type="SAM" id="SignalP"/>
    </source>
</evidence>
<dbReference type="AlphaFoldDB" id="A0A814RB56"/>
<keyword evidence="1" id="KW-0732">Signal</keyword>
<sequence length="185" mass="21331">MKFKLFLILFYLNEYSMSSVLDLSSEESILFKIFKPKKALNVTNISKDFDQIINSTKVSEPKSAGNVISHETKTIISTNTITDKISNSLTLINHQNNGNIILIDDNNLSSEHLENDSEFFNEALEPLKFLDEKVKINTIEPIYMSFKDFKLCVGHHFELNNKTKHTEISPDFIKLFKLRLNKLVE</sequence>
<keyword evidence="3" id="KW-1185">Reference proteome</keyword>
<evidence type="ECO:0000313" key="2">
    <source>
        <dbReference type="EMBL" id="CAF1130804.1"/>
    </source>
</evidence>
<feature type="signal peptide" evidence="1">
    <location>
        <begin position="1"/>
        <end position="18"/>
    </location>
</feature>
<dbReference type="EMBL" id="CAJNOC010009584">
    <property type="protein sequence ID" value="CAF1130804.1"/>
    <property type="molecule type" value="Genomic_DNA"/>
</dbReference>
<proteinExistence type="predicted"/>
<gene>
    <name evidence="2" type="ORF">OXX778_LOCUS22464</name>
</gene>